<dbReference type="InterPro" id="IPR002654">
    <property type="entry name" value="Glyco_trans_25"/>
</dbReference>
<keyword evidence="1" id="KW-0812">Transmembrane</keyword>
<feature type="transmembrane region" description="Helical" evidence="1">
    <location>
        <begin position="44"/>
        <end position="64"/>
    </location>
</feature>
<evidence type="ECO:0000313" key="3">
    <source>
        <dbReference type="EMBL" id="GFH46265.1"/>
    </source>
</evidence>
<comment type="caution">
    <text evidence="3">The sequence shown here is derived from an EMBL/GenBank/DDBJ whole genome shotgun (WGS) entry which is preliminary data.</text>
</comment>
<proteinExistence type="predicted"/>
<reference evidence="3 4" key="1">
    <citation type="journal article" date="2021" name="Sci. Rep.">
        <title>The genome of the diatom Chaetoceros tenuissimus carries an ancient integrated fragment of an extant virus.</title>
        <authorList>
            <person name="Hongo Y."/>
            <person name="Kimura K."/>
            <person name="Takaki Y."/>
            <person name="Yoshida Y."/>
            <person name="Baba S."/>
            <person name="Kobayashi G."/>
            <person name="Nagasaki K."/>
            <person name="Hano T."/>
            <person name="Tomaru Y."/>
        </authorList>
    </citation>
    <scope>NUCLEOTIDE SEQUENCE [LARGE SCALE GENOMIC DNA]</scope>
    <source>
        <strain evidence="3 4">NIES-3715</strain>
    </source>
</reference>
<dbReference type="Proteomes" id="UP001054902">
    <property type="component" value="Unassembled WGS sequence"/>
</dbReference>
<dbReference type="AlphaFoldDB" id="A0AAD3H0W0"/>
<organism evidence="3 4">
    <name type="scientific">Chaetoceros tenuissimus</name>
    <dbReference type="NCBI Taxonomy" id="426638"/>
    <lineage>
        <taxon>Eukaryota</taxon>
        <taxon>Sar</taxon>
        <taxon>Stramenopiles</taxon>
        <taxon>Ochrophyta</taxon>
        <taxon>Bacillariophyta</taxon>
        <taxon>Coscinodiscophyceae</taxon>
        <taxon>Chaetocerotophycidae</taxon>
        <taxon>Chaetocerotales</taxon>
        <taxon>Chaetocerotaceae</taxon>
        <taxon>Chaetoceros</taxon>
    </lineage>
</organism>
<sequence length="750" mass="86945">MIRNRNIKANTTSPVVLSQHMDSDYHSSPITKKARKLVFQRRKIVTIQCAAVGICCLLCMMRTADYYDDSSVNAKEKVRHLKDNEVDAVNGHLPVSTSSLPIDTIPNKTVSPFDDESAVIPMYFVNLDSSKDRRRELENDFSLLSKDFASNLSLQRVAAVTVEDVKHMLHEKQFLLNDNVTLSTPENKKKPFVYKFAEAACTLSHLKAIKQAYDDGQEMAIILEDDALLTDEFAQHWRQYAATAPSDWSILQLTTNNDRVNKRELHKHNDYWINWSPFHWGTIAYVINRKGMKEILDKTYMRDQSAWELKEPHILVADELIYHFVSRTYTSTYPWIAGRDVETTIPLNIGSDRDLTFGRSTSRPMLEDAKPRNESIAVVMSLRCKHEDDIIEGLETLKVEMAMLARSNPKSSWFVNVVLVEEKLRPIFETHSVKLPSHHLHFFVSVNERRFNKFLFVPRIKYYLEDYEYVLFKDNDIHLSGFAWNTFMNLKKDAIIAGPFINKISKAFRRKWNLLGGYEKVNFQDSSLFNLYSYDAYLDMSVYPSKFLEMQIVLMKTDFSLWFFDQIETYMDEEVNWGIDLMWCKAAERFTHQGSESSTEIPCALVSLDALDSDTKQINKSGMFRNNGFAAVQRYQSNPTFSKWIEASASMRPATKYLQEIQDCMHAIGEYFVTGRCHSYDNYLWRDLPVDVKDAAESIGFHELNWDNDSWPSAIDRKLWTDMSKNEIDALLVLGYSKRKWGRHLKSTVG</sequence>
<feature type="domain" description="Glycosyl transferase family 25" evidence="2">
    <location>
        <begin position="121"/>
        <end position="299"/>
    </location>
</feature>
<evidence type="ECO:0000313" key="4">
    <source>
        <dbReference type="Proteomes" id="UP001054902"/>
    </source>
</evidence>
<dbReference type="CDD" id="cd06532">
    <property type="entry name" value="Glyco_transf_25"/>
    <property type="match status" value="1"/>
</dbReference>
<keyword evidence="4" id="KW-1185">Reference proteome</keyword>
<protein>
    <recommendedName>
        <fullName evidence="2">Glycosyl transferase family 25 domain-containing protein</fullName>
    </recommendedName>
</protein>
<name>A0AAD3H0W0_9STRA</name>
<accession>A0AAD3H0W0</accession>
<gene>
    <name evidence="3" type="ORF">CTEN210_02739</name>
</gene>
<evidence type="ECO:0000256" key="1">
    <source>
        <dbReference type="SAM" id="Phobius"/>
    </source>
</evidence>
<keyword evidence="1" id="KW-0472">Membrane</keyword>
<dbReference type="Pfam" id="PF01755">
    <property type="entry name" value="Glyco_transf_25"/>
    <property type="match status" value="1"/>
</dbReference>
<dbReference type="EMBL" id="BLLK01000022">
    <property type="protein sequence ID" value="GFH46265.1"/>
    <property type="molecule type" value="Genomic_DNA"/>
</dbReference>
<evidence type="ECO:0000259" key="2">
    <source>
        <dbReference type="Pfam" id="PF01755"/>
    </source>
</evidence>
<keyword evidence="1" id="KW-1133">Transmembrane helix</keyword>